<name>A0A806J246_GLAPU</name>
<feature type="compositionally biased region" description="Polar residues" evidence="1">
    <location>
        <begin position="32"/>
        <end position="55"/>
    </location>
</feature>
<dbReference type="InterPro" id="IPR014902">
    <property type="entry name" value="FHBP-like_C"/>
</dbReference>
<dbReference type="SUPFAM" id="SSF56925">
    <property type="entry name" value="OMPA-like"/>
    <property type="match status" value="1"/>
</dbReference>
<proteinExistence type="predicted"/>
<gene>
    <name evidence="3" type="ORF">K756_01870</name>
</gene>
<dbReference type="AlphaFoldDB" id="A0A806J246"/>
<reference evidence="3 4" key="1">
    <citation type="journal article" date="2013" name="PLoS ONE">
        <title>Complete Genome Analysis of a Haemophilus parasuis Serovar 12 Strain from China.</title>
        <authorList>
            <person name="Li Y."/>
            <person name="Kwok A.H."/>
            <person name="Jiang J."/>
            <person name="Zou Y."/>
            <person name="Zheng F."/>
            <person name="Chen P."/>
            <person name="Hou C."/>
            <person name="Leung F.C."/>
            <person name="Jiang P."/>
        </authorList>
    </citation>
    <scope>NUCLEOTIDE SEQUENCE [LARGE SCALE GENOMIC DNA]</scope>
    <source>
        <strain evidence="3 4">ZJ0906</strain>
    </source>
</reference>
<dbReference type="Proteomes" id="UP000014672">
    <property type="component" value="Chromosome"/>
</dbReference>
<evidence type="ECO:0000256" key="1">
    <source>
        <dbReference type="SAM" id="MobiDB-lite"/>
    </source>
</evidence>
<dbReference type="InterPro" id="IPR011250">
    <property type="entry name" value="OMP/PagP_B-barrel"/>
</dbReference>
<evidence type="ECO:0000313" key="3">
    <source>
        <dbReference type="EMBL" id="AGO15634.1"/>
    </source>
</evidence>
<dbReference type="Pfam" id="PF08794">
    <property type="entry name" value="FHBP_C"/>
    <property type="match status" value="1"/>
</dbReference>
<dbReference type="KEGG" id="hpaz:K756_01870"/>
<dbReference type="EMBL" id="CP005384">
    <property type="protein sequence ID" value="AGO15634.1"/>
    <property type="molecule type" value="Genomic_DNA"/>
</dbReference>
<evidence type="ECO:0000259" key="2">
    <source>
        <dbReference type="Pfam" id="PF08794"/>
    </source>
</evidence>
<dbReference type="PROSITE" id="PS51257">
    <property type="entry name" value="PROKAR_LIPOPROTEIN"/>
    <property type="match status" value="1"/>
</dbReference>
<feature type="region of interest" description="Disordered" evidence="1">
    <location>
        <begin position="23"/>
        <end position="56"/>
    </location>
</feature>
<organism evidence="3 4">
    <name type="scientific">Glaesserella parasuis ZJ0906</name>
    <dbReference type="NCBI Taxonomy" id="1322346"/>
    <lineage>
        <taxon>Bacteria</taxon>
        <taxon>Pseudomonadati</taxon>
        <taxon>Pseudomonadota</taxon>
        <taxon>Gammaproteobacteria</taxon>
        <taxon>Pasteurellales</taxon>
        <taxon>Pasteurellaceae</taxon>
        <taxon>Glaesserella</taxon>
    </lineage>
</organism>
<dbReference type="Gene3D" id="2.40.160.90">
    <property type="match status" value="1"/>
</dbReference>
<sequence length="263" mass="28008">MKILSSISMIALGVTLIGCGSGGGGGGSSASNPPSQVPTKTEPQLPTTPPTSQVESEWKAKIREAKLIRIDHETLRLSDDVAFPSQIFNMADEKLGKLEQELGRNWVLKAYNLPYSAVGYVLPADVSTDEYGRVIDSRANNYMAEVVGARTEILPKGSAYYEGVSFGANSEGKLKLSINFSDKTISGSVTDRKLLSTKEALADISLKEANISAVGEHHFSGVAESQGIQGSYYGSFFGPNAEEVGGIIRDDAGNKYEGFSGTK</sequence>
<protein>
    <submittedName>
        <fullName evidence="3">Antimicrobial peptide ABC transporter ATPase</fullName>
    </submittedName>
</protein>
<accession>A0A806J246</accession>
<evidence type="ECO:0000313" key="4">
    <source>
        <dbReference type="Proteomes" id="UP000014672"/>
    </source>
</evidence>
<feature type="domain" description="Factor H binding protein-like C-terminal" evidence="2">
    <location>
        <begin position="154"/>
        <end position="247"/>
    </location>
</feature>